<reference evidence="2" key="1">
    <citation type="submission" date="2010-08" db="EMBL/GenBank/DDBJ databases">
        <authorList>
            <consortium name="Caenorhabditis japonica Sequencing Consortium"/>
            <person name="Wilson R.K."/>
        </authorList>
    </citation>
    <scope>NUCLEOTIDE SEQUENCE [LARGE SCALE GENOMIC DNA]</scope>
    <source>
        <strain evidence="2">DF5081</strain>
    </source>
</reference>
<evidence type="ECO:0000313" key="2">
    <source>
        <dbReference type="Proteomes" id="UP000005237"/>
    </source>
</evidence>
<evidence type="ECO:0000313" key="1">
    <source>
        <dbReference type="EnsemblMetazoa" id="CJA00727.1"/>
    </source>
</evidence>
<dbReference type="EnsemblMetazoa" id="CJA00727.1">
    <property type="protein sequence ID" value="CJA00727.1"/>
    <property type="gene ID" value="WBGene00119931"/>
</dbReference>
<accession>A0A8R1DEW1</accession>
<reference evidence="1" key="2">
    <citation type="submission" date="2022-06" db="UniProtKB">
        <authorList>
            <consortium name="EnsemblMetazoa"/>
        </authorList>
    </citation>
    <scope>IDENTIFICATION</scope>
    <source>
        <strain evidence="1">DF5081</strain>
    </source>
</reference>
<dbReference type="AlphaFoldDB" id="A0A8R1DEW1"/>
<dbReference type="Proteomes" id="UP000005237">
    <property type="component" value="Unassembled WGS sequence"/>
</dbReference>
<name>A0A8R1DEW1_CAEJA</name>
<keyword evidence="2" id="KW-1185">Reference proteome</keyword>
<organism evidence="1 2">
    <name type="scientific">Caenorhabditis japonica</name>
    <dbReference type="NCBI Taxonomy" id="281687"/>
    <lineage>
        <taxon>Eukaryota</taxon>
        <taxon>Metazoa</taxon>
        <taxon>Ecdysozoa</taxon>
        <taxon>Nematoda</taxon>
        <taxon>Chromadorea</taxon>
        <taxon>Rhabditida</taxon>
        <taxon>Rhabditina</taxon>
        <taxon>Rhabditomorpha</taxon>
        <taxon>Rhabditoidea</taxon>
        <taxon>Rhabditidae</taxon>
        <taxon>Peloderinae</taxon>
        <taxon>Caenorhabditis</taxon>
    </lineage>
</organism>
<protein>
    <submittedName>
        <fullName evidence="1">Uncharacterized protein</fullName>
    </submittedName>
</protein>
<proteinExistence type="predicted"/>
<sequence>MQLEQLDFFRVTLFLRKHLKTQQDLLHLGNFAACDAKGLWDKFLHKMSEDFEHQKMSTEQAESMTYFDIYERMDVMKEDLRKWLDLHFDRVHINDYDQCEKNGLDMQNQITDEQELIIQKTLNALNSNSEGLFFINSPGGSAIGDGLRGDEVTGEILVPNEMKINGNFAVEVIQDLLNNQEDIELEQLSKVAILSPRRKEALQLNESILRTKNKPVFGHKSS</sequence>